<dbReference type="CDD" id="cd16021">
    <property type="entry name" value="ALP_like"/>
    <property type="match status" value="1"/>
</dbReference>
<dbReference type="Pfam" id="PF02995">
    <property type="entry name" value="DUF229"/>
    <property type="match status" value="1"/>
</dbReference>
<keyword evidence="1" id="KW-1133">Transmembrane helix</keyword>
<protein>
    <submittedName>
        <fullName evidence="2">CG32985</fullName>
    </submittedName>
</protein>
<accession>A0A0M4EQF0</accession>
<proteinExistence type="predicted"/>
<dbReference type="PANTHER" id="PTHR10974">
    <property type="entry name" value="FI08016P-RELATED"/>
    <property type="match status" value="1"/>
</dbReference>
<feature type="transmembrane region" description="Helical" evidence="1">
    <location>
        <begin position="12"/>
        <end position="30"/>
    </location>
</feature>
<name>A0A0M4EQF0_DROBS</name>
<sequence>MYCGSFVAHSHFKWLAIWLCIVLLIIYMHSPENFYKPTKLMYKQSVNKNVFKNEMESIDEVAIFNKRPVQKYYVKTKVCKIPYIPPFTEDLMKFYKPKTFETCSNETDLVQANFDEDSKSYRLYINETLAAQKLNSTEVKLNCYYEEITRYAEHDSYNDPLPRIYFSQGYEVPLHVQGMMIHCYEAANETNIVQSDAYAFIQYKPMAEKPQKVETNRQPSVIMFGIDSTSRINVRRTMPQVFKFLRGPGWYEMQGYNKVGDNTFPNLMAILSGYLPDSAKAHVCDTSEKYCFDRFPFIWKHLKAAGYLTAYAEDSWSINTFNYVKPGFVEQPTDYYFRPFLRAFDAKLDTWKCAECSWTYCMGRRLQTSYIYDYGRDFTRRYIKERPIWGLFWTSSFSHDDYSMPSKMDKHILEYLLDFKKDGVLDESIVIFFSDHGARYGRIMDLDSAFLEERLPMMFIYLPTWFREQYPEFADALYINQHRLSSNFDLHNTLIHILQLGRPSEALPLAHDCPKCHSLFYPIDEQRRCVDAAISEHYCTCEPYKRLHAKWADRIAPRVIEHINDYLWARNFSSLCVNLTLHYIHKTEMKMSLDRDFFENDIIEETVYRTKFKVMQNSADFYATVLYNNVTDQVTVDVETISRTNSYDKDSTCLNDKLGKLYCICMKDLRS</sequence>
<evidence type="ECO:0000313" key="3">
    <source>
        <dbReference type="Proteomes" id="UP000494163"/>
    </source>
</evidence>
<keyword evidence="1" id="KW-0472">Membrane</keyword>
<evidence type="ECO:0000313" key="2">
    <source>
        <dbReference type="EMBL" id="ALC47214.1"/>
    </source>
</evidence>
<dbReference type="InterPro" id="IPR004245">
    <property type="entry name" value="DUF229"/>
</dbReference>
<dbReference type="STRING" id="30019.A0A0M4EQF0"/>
<evidence type="ECO:0000256" key="1">
    <source>
        <dbReference type="SAM" id="Phobius"/>
    </source>
</evidence>
<dbReference type="InterPro" id="IPR017850">
    <property type="entry name" value="Alkaline_phosphatase_core_sf"/>
</dbReference>
<dbReference type="OMA" id="GMNTFNY"/>
<keyword evidence="1" id="KW-0812">Transmembrane</keyword>
<dbReference type="Proteomes" id="UP000494163">
    <property type="component" value="Chromosome 3R"/>
</dbReference>
<reference evidence="2 3" key="1">
    <citation type="submission" date="2015-08" db="EMBL/GenBank/DDBJ databases">
        <title>Ancestral chromatin configuration constrains chromatin evolution on differentiating sex chromosomes in Drosophila.</title>
        <authorList>
            <person name="Zhou Q."/>
            <person name="Bachtrog D."/>
        </authorList>
    </citation>
    <scope>NUCLEOTIDE SEQUENCE [LARGE SCALE GENOMIC DNA]</scope>
    <source>
        <tissue evidence="2">Whole larvae</tissue>
    </source>
</reference>
<dbReference type="GO" id="GO:0005615">
    <property type="term" value="C:extracellular space"/>
    <property type="evidence" value="ECO:0007669"/>
    <property type="project" value="TreeGrafter"/>
</dbReference>
<dbReference type="EMBL" id="CP012526">
    <property type="protein sequence ID" value="ALC47214.1"/>
    <property type="molecule type" value="Genomic_DNA"/>
</dbReference>
<keyword evidence="3" id="KW-1185">Reference proteome</keyword>
<dbReference type="SUPFAM" id="SSF53649">
    <property type="entry name" value="Alkaline phosphatase-like"/>
    <property type="match status" value="1"/>
</dbReference>
<dbReference type="PANTHER" id="PTHR10974:SF9">
    <property type="entry name" value="DUF229 DOMAIN CONTAINING PROTEIN-RELATED"/>
    <property type="match status" value="1"/>
</dbReference>
<dbReference type="OrthoDB" id="413313at2759"/>
<dbReference type="Gene3D" id="3.40.720.10">
    <property type="entry name" value="Alkaline Phosphatase, subunit A"/>
    <property type="match status" value="1"/>
</dbReference>
<dbReference type="FunFam" id="3.40.720.10:FF:000017">
    <property type="entry name" value="Predicted protein"/>
    <property type="match status" value="1"/>
</dbReference>
<dbReference type="AlphaFoldDB" id="A0A0M4EQF0"/>
<organism evidence="2 3">
    <name type="scientific">Drosophila busckii</name>
    <name type="common">Fruit fly</name>
    <dbReference type="NCBI Taxonomy" id="30019"/>
    <lineage>
        <taxon>Eukaryota</taxon>
        <taxon>Metazoa</taxon>
        <taxon>Ecdysozoa</taxon>
        <taxon>Arthropoda</taxon>
        <taxon>Hexapoda</taxon>
        <taxon>Insecta</taxon>
        <taxon>Pterygota</taxon>
        <taxon>Neoptera</taxon>
        <taxon>Endopterygota</taxon>
        <taxon>Diptera</taxon>
        <taxon>Brachycera</taxon>
        <taxon>Muscomorpha</taxon>
        <taxon>Ephydroidea</taxon>
        <taxon>Drosophilidae</taxon>
        <taxon>Drosophila</taxon>
    </lineage>
</organism>
<gene>
    <name evidence="2" type="ORF">Dbus_chr3Rg1964</name>
</gene>